<evidence type="ECO:0000313" key="3">
    <source>
        <dbReference type="Proteomes" id="UP000014523"/>
    </source>
</evidence>
<dbReference type="AlphaFoldDB" id="A0A829HIF1"/>
<sequence length="219" mass="25751">MPYKFRNNIKATICEDDLIILDIEKDAYYLINNINADLINNFLKGVDHHDLSDILNYDWLNESENIYDQLIAKKLKGYFEQRWITHNIFCEKLNFKIYLKIIIEIFKINFKIQKLDFNTISNLKNRGSIEDFSGNYEDIIYSVVSSLNKLFVLDMSNNKCLAYSFILFKILKSYGINAVLKIGVRTKPFFSHAWVEVDKKVLSDVQMVNENLAIIMEFS</sequence>
<protein>
    <recommendedName>
        <fullName evidence="1">Microcin J25-processing protein McjB C-terminal domain-containing protein</fullName>
    </recommendedName>
</protein>
<dbReference type="InterPro" id="IPR032708">
    <property type="entry name" value="McjB_C"/>
</dbReference>
<dbReference type="RefSeq" id="WP_016540159.1">
    <property type="nucleotide sequence ID" value="NZ_ASQH01000001.1"/>
</dbReference>
<gene>
    <name evidence="2" type="ORF">F957_01367</name>
</gene>
<feature type="domain" description="Microcin J25-processing protein McjB C-terminal" evidence="1">
    <location>
        <begin position="149"/>
        <end position="216"/>
    </location>
</feature>
<dbReference type="EMBL" id="ATGG01000011">
    <property type="protein sequence ID" value="EPF88080.1"/>
    <property type="molecule type" value="Genomic_DNA"/>
</dbReference>
<comment type="caution">
    <text evidence="2">The sequence shown here is derived from an EMBL/GenBank/DDBJ whole genome shotgun (WGS) entry which is preliminary data.</text>
</comment>
<dbReference type="InterPro" id="IPR053521">
    <property type="entry name" value="McjB-like"/>
</dbReference>
<name>A0A829HIF1_9GAMM</name>
<evidence type="ECO:0000313" key="2">
    <source>
        <dbReference type="EMBL" id="EPF88080.1"/>
    </source>
</evidence>
<evidence type="ECO:0000259" key="1">
    <source>
        <dbReference type="Pfam" id="PF13471"/>
    </source>
</evidence>
<keyword evidence="3" id="KW-1185">Reference proteome</keyword>
<proteinExistence type="predicted"/>
<reference evidence="2 3" key="1">
    <citation type="submission" date="2013-06" db="EMBL/GenBank/DDBJ databases">
        <title>The Genome Sequence of Acinetobacter gyllenbergii CIP 110306.</title>
        <authorList>
            <consortium name="The Broad Institute Genome Sequencing Platform"/>
            <consortium name="The Broad Institute Genome Sequencing Center for Infectious Disease"/>
            <person name="Cerqueira G."/>
            <person name="Feldgarden M."/>
            <person name="Courvalin P."/>
            <person name="Perichon B."/>
            <person name="Grillot-Courvalin C."/>
            <person name="Clermont D."/>
            <person name="Rocha E."/>
            <person name="Yoon E.-J."/>
            <person name="Nemec A."/>
            <person name="Young S.K."/>
            <person name="Zeng Q."/>
            <person name="Gargeya S."/>
            <person name="Fitzgerald M."/>
            <person name="Abouelleil A."/>
            <person name="Alvarado L."/>
            <person name="Berlin A.M."/>
            <person name="Chapman S.B."/>
            <person name="Dewar J."/>
            <person name="Goldberg J."/>
            <person name="Griggs A."/>
            <person name="Gujja S."/>
            <person name="Hansen M."/>
            <person name="Howarth C."/>
            <person name="Imamovic A."/>
            <person name="Larimer J."/>
            <person name="McCowan C."/>
            <person name="Murphy C."/>
            <person name="Pearson M."/>
            <person name="Priest M."/>
            <person name="Roberts A."/>
            <person name="Saif S."/>
            <person name="Shea T."/>
            <person name="Sykes S."/>
            <person name="Wortman J."/>
            <person name="Nusbaum C."/>
            <person name="Birren B."/>
        </authorList>
    </citation>
    <scope>NUCLEOTIDE SEQUENCE [LARGE SCALE GENOMIC DNA]</scope>
    <source>
        <strain evidence="2 3">CIP 110306</strain>
    </source>
</reference>
<dbReference type="Proteomes" id="UP000014523">
    <property type="component" value="Unassembled WGS sequence"/>
</dbReference>
<accession>A0A829HIF1</accession>
<dbReference type="NCBIfam" id="NF033537">
    <property type="entry name" value="lasso_biosyn_B2"/>
    <property type="match status" value="1"/>
</dbReference>
<dbReference type="Pfam" id="PF13471">
    <property type="entry name" value="Transglut_core3"/>
    <property type="match status" value="1"/>
</dbReference>
<organism evidence="2 3">
    <name type="scientific">Acinetobacter gyllenbergii CIP 110306 = MTCC 11365</name>
    <dbReference type="NCBI Taxonomy" id="1217657"/>
    <lineage>
        <taxon>Bacteria</taxon>
        <taxon>Pseudomonadati</taxon>
        <taxon>Pseudomonadota</taxon>
        <taxon>Gammaproteobacteria</taxon>
        <taxon>Moraxellales</taxon>
        <taxon>Moraxellaceae</taxon>
        <taxon>Acinetobacter</taxon>
    </lineage>
</organism>